<keyword evidence="4" id="KW-1185">Reference proteome</keyword>
<dbReference type="PROSITE" id="PS00028">
    <property type="entry name" value="ZINC_FINGER_C2H2_1"/>
    <property type="match status" value="1"/>
</dbReference>
<dbReference type="EMBL" id="BTSY01000005">
    <property type="protein sequence ID" value="GMT30152.1"/>
    <property type="molecule type" value="Genomic_DNA"/>
</dbReference>
<feature type="region of interest" description="Disordered" evidence="1">
    <location>
        <begin position="93"/>
        <end position="139"/>
    </location>
</feature>
<reference evidence="3" key="1">
    <citation type="submission" date="2023-10" db="EMBL/GenBank/DDBJ databases">
        <title>Genome assembly of Pristionchus species.</title>
        <authorList>
            <person name="Yoshida K."/>
            <person name="Sommer R.J."/>
        </authorList>
    </citation>
    <scope>NUCLEOTIDE SEQUENCE</scope>
    <source>
        <strain evidence="3">RS5133</strain>
    </source>
</reference>
<dbReference type="Proteomes" id="UP001432322">
    <property type="component" value="Unassembled WGS sequence"/>
</dbReference>
<evidence type="ECO:0000313" key="4">
    <source>
        <dbReference type="Proteomes" id="UP001432322"/>
    </source>
</evidence>
<feature type="non-terminal residue" evidence="3">
    <location>
        <position position="1"/>
    </location>
</feature>
<protein>
    <recommendedName>
        <fullName evidence="2">C2H2-type domain-containing protein</fullName>
    </recommendedName>
</protein>
<organism evidence="3 4">
    <name type="scientific">Pristionchus fissidentatus</name>
    <dbReference type="NCBI Taxonomy" id="1538716"/>
    <lineage>
        <taxon>Eukaryota</taxon>
        <taxon>Metazoa</taxon>
        <taxon>Ecdysozoa</taxon>
        <taxon>Nematoda</taxon>
        <taxon>Chromadorea</taxon>
        <taxon>Rhabditida</taxon>
        <taxon>Rhabditina</taxon>
        <taxon>Diplogasteromorpha</taxon>
        <taxon>Diplogasteroidea</taxon>
        <taxon>Neodiplogasteridae</taxon>
        <taxon>Pristionchus</taxon>
    </lineage>
</organism>
<dbReference type="InterPro" id="IPR013087">
    <property type="entry name" value="Znf_C2H2_type"/>
</dbReference>
<dbReference type="AlphaFoldDB" id="A0AAV5WGJ3"/>
<name>A0AAV5WGJ3_9BILA</name>
<accession>A0AAV5WGJ3</accession>
<evidence type="ECO:0000259" key="2">
    <source>
        <dbReference type="PROSITE" id="PS00028"/>
    </source>
</evidence>
<sequence length="447" mass="50172">ICYIFNNLCVFYYITCIFERKYYNLLYLAIFSMITCPVQSCSSLLANEKALGMHIRLLHQDLRDVTCKVCTMQPHFRSIANWRDHHRQFHSAPNHPVANTIQSDDDDDDGSPVPSSPSRSGSPPPAGSASFSSPTATPNAATEQNLLQAVDGLDELMRTMILKRSIGVIEADLDMVVAIIRDSFKIIASTIVEVGIDKAERLFNTIDQTLHAYSNPYQRRKQIRAESSYIPVKELQMGTMIGHRRKEGVRKEQDQPILFYGFPLKETIQNAIKLDQIKDYLVNAVPSVGSYSTLRDGSSFREADKLLQTGEKLLPVHIYFDDATPASSLGYKSSSYQMAYFHLTVAALPSHLTAGLRFKFPLAIAHSKDISSFNFNPVYNYIVSQFKSLETISMDWQGMTYTMRLCSLRFLATTRECMSSRVSLPVFRLDPFAGKSMSIASTAAASE</sequence>
<feature type="compositionally biased region" description="Low complexity" evidence="1">
    <location>
        <begin position="111"/>
        <end position="139"/>
    </location>
</feature>
<evidence type="ECO:0000256" key="1">
    <source>
        <dbReference type="SAM" id="MobiDB-lite"/>
    </source>
</evidence>
<evidence type="ECO:0000313" key="3">
    <source>
        <dbReference type="EMBL" id="GMT30152.1"/>
    </source>
</evidence>
<gene>
    <name evidence="3" type="ORF">PFISCL1PPCAC_21449</name>
</gene>
<feature type="domain" description="C2H2-type" evidence="2">
    <location>
        <begin position="36"/>
        <end position="59"/>
    </location>
</feature>
<proteinExistence type="predicted"/>
<comment type="caution">
    <text evidence="3">The sequence shown here is derived from an EMBL/GenBank/DDBJ whole genome shotgun (WGS) entry which is preliminary data.</text>
</comment>